<feature type="binding site" evidence="13">
    <location>
        <position position="235"/>
    </location>
    <ligand>
        <name>Ni(2+)</name>
        <dbReference type="ChEBI" id="CHEBI:49786"/>
        <note>for nickel-dependent acireductone dioxygenase activity</note>
    </ligand>
</feature>
<evidence type="ECO:0000256" key="12">
    <source>
        <dbReference type="ARBA" id="ARBA00023242"/>
    </source>
</evidence>
<feature type="binding site" evidence="13">
    <location>
        <position position="241"/>
    </location>
    <ligand>
        <name>Fe(2+)</name>
        <dbReference type="ChEBI" id="CHEBI:29033"/>
        <note>for iron-dependent acireductone dioxygenase activity</note>
    </ligand>
</feature>
<dbReference type="PANTHER" id="PTHR23418:SF0">
    <property type="entry name" value="ACIREDUCTONE DIOXYGENASE"/>
    <property type="match status" value="1"/>
</dbReference>
<dbReference type="InterPro" id="IPR011051">
    <property type="entry name" value="RmlC_Cupin_sf"/>
</dbReference>
<dbReference type="GO" id="GO:0016151">
    <property type="term" value="F:nickel cation binding"/>
    <property type="evidence" value="ECO:0007669"/>
    <property type="project" value="UniProtKB-UniRule"/>
</dbReference>
<dbReference type="GO" id="GO:0005737">
    <property type="term" value="C:cytoplasm"/>
    <property type="evidence" value="ECO:0007669"/>
    <property type="project" value="UniProtKB-SubCell"/>
</dbReference>
<dbReference type="InParanoid" id="G0R5A0"/>
<dbReference type="GO" id="GO:0019509">
    <property type="term" value="P:L-methionine salvage from methylthioadenosine"/>
    <property type="evidence" value="ECO:0007669"/>
    <property type="project" value="UniProtKB-UniRule"/>
</dbReference>
<dbReference type="FunFam" id="2.60.120.10:FF:000099">
    <property type="entry name" value="1,2-dihydroxy-3-keto-5-methylthiopentene dioxygenase"/>
    <property type="match status" value="1"/>
</dbReference>
<dbReference type="InterPro" id="IPR027496">
    <property type="entry name" value="ARD_euk"/>
</dbReference>
<comment type="subcellular location">
    <subcellularLocation>
        <location evidence="13">Cytoplasm</location>
    </subcellularLocation>
    <subcellularLocation>
        <location evidence="13">Nucleus</location>
    </subcellularLocation>
</comment>
<dbReference type="InterPro" id="IPR004313">
    <property type="entry name" value="ARD"/>
</dbReference>
<evidence type="ECO:0000256" key="11">
    <source>
        <dbReference type="ARBA" id="ARBA00023239"/>
    </source>
</evidence>
<dbReference type="UniPathway" id="UPA00904">
    <property type="reaction ID" value="UER00878"/>
</dbReference>
<dbReference type="EC" id="1.13.11.53" evidence="13"/>
<dbReference type="eggNOG" id="KOG2631">
    <property type="taxonomic scope" value="Eukaryota"/>
</dbReference>
<feature type="binding site" evidence="13">
    <location>
        <position position="241"/>
    </location>
    <ligand>
        <name>Ni(2+)</name>
        <dbReference type="ChEBI" id="CHEBI:49786"/>
        <note>for nickel-dependent acireductone dioxygenase activity</note>
    </ligand>
</feature>
<dbReference type="STRING" id="857967.G0R5A0"/>
<keyword evidence="7 13" id="KW-0223">Dioxygenase</keyword>
<evidence type="ECO:0000256" key="6">
    <source>
        <dbReference type="ARBA" id="ARBA00022833"/>
    </source>
</evidence>
<dbReference type="GeneID" id="14903407"/>
<proteinExistence type="inferred from homology"/>
<evidence type="ECO:0000256" key="1">
    <source>
        <dbReference type="ARBA" id="ARBA00000428"/>
    </source>
</evidence>
<keyword evidence="10 13" id="KW-0486">Methionine biosynthesis</keyword>
<dbReference type="CDD" id="cd02232">
    <property type="entry name" value="cupin_ARD"/>
    <property type="match status" value="1"/>
</dbReference>
<evidence type="ECO:0000256" key="5">
    <source>
        <dbReference type="ARBA" id="ARBA00022723"/>
    </source>
</evidence>
<evidence type="ECO:0000256" key="2">
    <source>
        <dbReference type="ARBA" id="ARBA00022490"/>
    </source>
</evidence>
<dbReference type="Pfam" id="PF03079">
    <property type="entry name" value="ARD"/>
    <property type="match status" value="1"/>
</dbReference>
<dbReference type="eggNOG" id="KOG2107">
    <property type="taxonomic scope" value="Eukaryota"/>
</dbReference>
<keyword evidence="11" id="KW-0456">Lyase</keyword>
<dbReference type="EC" id="1.13.11.54" evidence="13"/>
<feature type="binding site" evidence="13">
    <location>
        <position position="237"/>
    </location>
    <ligand>
        <name>Fe(2+)</name>
        <dbReference type="ChEBI" id="CHEBI:29033"/>
        <note>for iron-dependent acireductone dioxygenase activity</note>
    </ligand>
</feature>
<evidence type="ECO:0000259" key="14">
    <source>
        <dbReference type="Pfam" id="PF00596"/>
    </source>
</evidence>
<dbReference type="SUPFAM" id="SSF53639">
    <property type="entry name" value="AraD/HMP-PK domain-like"/>
    <property type="match status" value="1"/>
</dbReference>
<dbReference type="OrthoDB" id="441572at2759"/>
<evidence type="ECO:0000256" key="4">
    <source>
        <dbReference type="ARBA" id="ARBA00022605"/>
    </source>
</evidence>
<feature type="binding site" evidence="13">
    <location>
        <position position="280"/>
    </location>
    <ligand>
        <name>Fe(2+)</name>
        <dbReference type="ChEBI" id="CHEBI:29033"/>
        <note>for iron-dependent acireductone dioxygenase activity</note>
    </ligand>
</feature>
<comment type="catalytic activity">
    <reaction evidence="13">
        <text>1,2-dihydroxy-5-(methylsulfanyl)pent-1-en-3-one + O2 = 3-(methylsulfanyl)propanoate + CO + formate + 2 H(+)</text>
        <dbReference type="Rhea" id="RHEA:14161"/>
        <dbReference type="ChEBI" id="CHEBI:15378"/>
        <dbReference type="ChEBI" id="CHEBI:15379"/>
        <dbReference type="ChEBI" id="CHEBI:15740"/>
        <dbReference type="ChEBI" id="CHEBI:17245"/>
        <dbReference type="ChEBI" id="CHEBI:49016"/>
        <dbReference type="ChEBI" id="CHEBI:49252"/>
        <dbReference type="EC" id="1.13.11.53"/>
    </reaction>
</comment>
<dbReference type="SUPFAM" id="SSF51182">
    <property type="entry name" value="RmlC-like cupins"/>
    <property type="match status" value="1"/>
</dbReference>
<keyword evidence="12 13" id="KW-0539">Nucleus</keyword>
<comment type="similarity">
    <text evidence="13">Belongs to the acireductone dioxygenase (ARD) family.</text>
</comment>
<evidence type="ECO:0000313" key="16">
    <source>
        <dbReference type="Proteomes" id="UP000008983"/>
    </source>
</evidence>
<dbReference type="GO" id="GO:0005634">
    <property type="term" value="C:nucleus"/>
    <property type="evidence" value="ECO:0007669"/>
    <property type="project" value="UniProtKB-SubCell"/>
</dbReference>
<evidence type="ECO:0000256" key="9">
    <source>
        <dbReference type="ARBA" id="ARBA00023004"/>
    </source>
</evidence>
<reference evidence="15 16" key="1">
    <citation type="submission" date="2011-07" db="EMBL/GenBank/DDBJ databases">
        <authorList>
            <person name="Coyne R."/>
            <person name="Brami D."/>
            <person name="Johnson J."/>
            <person name="Hostetler J."/>
            <person name="Hannick L."/>
            <person name="Clark T."/>
            <person name="Cassidy-Hanley D."/>
            <person name="Inman J."/>
        </authorList>
    </citation>
    <scope>NUCLEOTIDE SEQUENCE [LARGE SCALE GENOMIC DNA]</scope>
    <source>
        <strain evidence="15 16">G5</strain>
    </source>
</reference>
<dbReference type="InterPro" id="IPR036409">
    <property type="entry name" value="Aldolase_II/adducin_N_sf"/>
</dbReference>
<feature type="binding site" evidence="13">
    <location>
        <position position="280"/>
    </location>
    <ligand>
        <name>Ni(2+)</name>
        <dbReference type="ChEBI" id="CHEBI:49786"/>
        <note>for nickel-dependent acireductone dioxygenase activity</note>
    </ligand>
</feature>
<accession>G0R5A0</accession>
<dbReference type="InterPro" id="IPR017714">
    <property type="entry name" value="MethylthioRu-1-P_deHdtase_MtnB"/>
</dbReference>
<evidence type="ECO:0000256" key="3">
    <source>
        <dbReference type="ARBA" id="ARBA00022596"/>
    </source>
</evidence>
<dbReference type="HAMAP" id="MF_03154">
    <property type="entry name" value="Salvage_MtnD_euk"/>
    <property type="match status" value="1"/>
</dbReference>
<evidence type="ECO:0000256" key="13">
    <source>
        <dbReference type="HAMAP-Rule" id="MF_03154"/>
    </source>
</evidence>
<comment type="catalytic activity">
    <reaction evidence="1 13">
        <text>1,2-dihydroxy-5-(methylsulfanyl)pent-1-en-3-one + O2 = 4-methylsulfanyl-2-oxobutanoate + formate + 2 H(+)</text>
        <dbReference type="Rhea" id="RHEA:24504"/>
        <dbReference type="ChEBI" id="CHEBI:15378"/>
        <dbReference type="ChEBI" id="CHEBI:15379"/>
        <dbReference type="ChEBI" id="CHEBI:15740"/>
        <dbReference type="ChEBI" id="CHEBI:16723"/>
        <dbReference type="ChEBI" id="CHEBI:49252"/>
        <dbReference type="EC" id="1.13.11.54"/>
    </reaction>
</comment>
<keyword evidence="16" id="KW-1185">Reference proteome</keyword>
<dbReference type="NCBIfam" id="TIGR03328">
    <property type="entry name" value="salvage_mtnB"/>
    <property type="match status" value="1"/>
</dbReference>
<evidence type="ECO:0000313" key="15">
    <source>
        <dbReference type="EMBL" id="EGR27345.1"/>
    </source>
</evidence>
<dbReference type="PANTHER" id="PTHR23418">
    <property type="entry name" value="ACIREDUCTONE DIOXYGENASE"/>
    <property type="match status" value="1"/>
</dbReference>
<dbReference type="Gene3D" id="3.40.225.10">
    <property type="entry name" value="Class II aldolase/adducin N-terminal domain"/>
    <property type="match status" value="1"/>
</dbReference>
<dbReference type="OMA" id="NTENECQ"/>
<comment type="pathway">
    <text evidence="13">Amino-acid biosynthesis; L-methionine biosynthesis via salvage pathway; L-methionine from S-methyl-5-thio-alpha-D-ribose 1-phosphate: step 5/6.</text>
</comment>
<sequence>MPTSNPPLKQSECTPLFNAAYKLRRAGAVLHSHSLNAMLVTKIFGTEFQIQNHEMIKGFPNHKNTDWLIVPIIENTQNECELTSNLSSAIMAYPQSNAVLVRNHGVYVWGETWQKAKIYAECLDYLFCATLEIKKLNLEIPTKLSSGKEIRAWHIDDKSEEQDIRKSLHFKNYKWVGKDDLEKIGVLHWKLDGTENDEQLDQICKKREYNQRDYVKCGNMCENYQEMLDKFKQEHLHTDEEIRYILDGSGYFDVRDQNDQWIRIQCLKGDFIILPEGIYHRFTTDQNDYIHAIRIFTSEPKWTPYSRPCDQMECRQKYLQCYQLKQQ</sequence>
<keyword evidence="4 13" id="KW-0028">Amino-acid biosynthesis</keyword>
<dbReference type="AlphaFoldDB" id="G0R5A0"/>
<dbReference type="InterPro" id="IPR014710">
    <property type="entry name" value="RmlC-like_jellyroll"/>
</dbReference>
<dbReference type="GO" id="GO:0005506">
    <property type="term" value="F:iron ion binding"/>
    <property type="evidence" value="ECO:0007669"/>
    <property type="project" value="UniProtKB-UniRule"/>
</dbReference>
<dbReference type="RefSeq" id="XP_004024229.1">
    <property type="nucleotide sequence ID" value="XM_004024180.1"/>
</dbReference>
<keyword evidence="3 13" id="KW-0533">Nickel</keyword>
<feature type="domain" description="Class II aldolase/adducin N-terminal" evidence="14">
    <location>
        <begin position="7"/>
        <end position="127"/>
    </location>
</feature>
<keyword evidence="6" id="KW-0862">Zinc</keyword>
<name>G0R5A0_ICHMU</name>
<keyword evidence="8 13" id="KW-0560">Oxidoreductase</keyword>
<keyword evidence="2 13" id="KW-0963">Cytoplasm</keyword>
<comment type="function">
    <text evidence="13">Catalyzes 2 different reactions between oxygen and the acireductone 1,2-dihydroxy-3-keto-5-methylthiopentene (DHK-MTPene) depending upon the metal bound in the active site. Fe-containing acireductone dioxygenase (Fe-ARD) produces formate and 2-keto-4-methylthiobutyrate (KMTB), the alpha-ketoacid precursor of methionine in the methionine recycle pathway. Ni-containing acireductone dioxygenase (Ni-ARD) produces methylthiopropionate, carbon monoxide and formate, and does not lie on the methionine recycle pathway.</text>
</comment>
<feature type="binding site" evidence="13">
    <location>
        <position position="237"/>
    </location>
    <ligand>
        <name>Ni(2+)</name>
        <dbReference type="ChEBI" id="CHEBI:49786"/>
        <note>for nickel-dependent acireductone dioxygenase activity</note>
    </ligand>
</feature>
<dbReference type="Gene3D" id="2.60.120.10">
    <property type="entry name" value="Jelly Rolls"/>
    <property type="match status" value="1"/>
</dbReference>
<comment type="cofactor">
    <cofactor evidence="13">
        <name>Fe(2+)</name>
        <dbReference type="ChEBI" id="CHEBI:29033"/>
    </cofactor>
    <cofactor evidence="13">
        <name>Ni(2+)</name>
        <dbReference type="ChEBI" id="CHEBI:49786"/>
    </cofactor>
    <text evidence="13">Binds either 1 Fe or Ni cation per monomer. Iron-binding promotes an acireductone dioxygenase reaction producing 2-keto-4-methylthiobutyrate, while nickel-binding promotes an acireductone dioxygenase reaction producing 3-(methylsulfanyl)propanoate.</text>
</comment>
<dbReference type="InterPro" id="IPR001303">
    <property type="entry name" value="Aldolase_II/adducin_N"/>
</dbReference>
<dbReference type="GO" id="GO:0016829">
    <property type="term" value="F:lyase activity"/>
    <property type="evidence" value="ECO:0007669"/>
    <property type="project" value="UniProtKB-KW"/>
</dbReference>
<dbReference type="GO" id="GO:0010309">
    <property type="term" value="F:acireductone dioxygenase [iron(II)-requiring] activity"/>
    <property type="evidence" value="ECO:0007669"/>
    <property type="project" value="UniProtKB-UniRule"/>
</dbReference>
<dbReference type="EMBL" id="GL984365">
    <property type="protein sequence ID" value="EGR27345.1"/>
    <property type="molecule type" value="Genomic_DNA"/>
</dbReference>
<dbReference type="GO" id="GO:0010308">
    <property type="term" value="F:acireductone dioxygenase (Ni2+-requiring) activity"/>
    <property type="evidence" value="ECO:0007669"/>
    <property type="project" value="UniProtKB-UniRule"/>
</dbReference>
<evidence type="ECO:0000256" key="7">
    <source>
        <dbReference type="ARBA" id="ARBA00022964"/>
    </source>
</evidence>
<evidence type="ECO:0000256" key="8">
    <source>
        <dbReference type="ARBA" id="ARBA00023002"/>
    </source>
</evidence>
<dbReference type="Pfam" id="PF00596">
    <property type="entry name" value="Aldolase_II"/>
    <property type="match status" value="1"/>
</dbReference>
<dbReference type="Proteomes" id="UP000008983">
    <property type="component" value="Unassembled WGS sequence"/>
</dbReference>
<gene>
    <name evidence="15" type="ORF">IMG5_197300</name>
</gene>
<organism evidence="15 16">
    <name type="scientific">Ichthyophthirius multifiliis</name>
    <name type="common">White spot disease agent</name>
    <name type="synonym">Ich</name>
    <dbReference type="NCBI Taxonomy" id="5932"/>
    <lineage>
        <taxon>Eukaryota</taxon>
        <taxon>Sar</taxon>
        <taxon>Alveolata</taxon>
        <taxon>Ciliophora</taxon>
        <taxon>Intramacronucleata</taxon>
        <taxon>Oligohymenophorea</taxon>
        <taxon>Hymenostomatida</taxon>
        <taxon>Ophryoglenina</taxon>
        <taxon>Ichthyophthirius</taxon>
    </lineage>
</organism>
<feature type="binding site" evidence="13">
    <location>
        <position position="235"/>
    </location>
    <ligand>
        <name>Fe(2+)</name>
        <dbReference type="ChEBI" id="CHEBI:29033"/>
        <note>for iron-dependent acireductone dioxygenase activity</note>
    </ligand>
</feature>
<evidence type="ECO:0000256" key="10">
    <source>
        <dbReference type="ARBA" id="ARBA00023167"/>
    </source>
</evidence>
<keyword evidence="5 13" id="KW-0479">Metal-binding</keyword>
<protein>
    <recommendedName>
        <fullName evidence="13">Acireductone dioxygenase</fullName>
    </recommendedName>
    <alternativeName>
        <fullName evidence="13">Acireductone dioxygenase (Fe(2+)-requiring)</fullName>
        <shortName evidence="13">ARD'</shortName>
        <shortName evidence="13">Fe-ARD</shortName>
        <ecNumber evidence="13">1.13.11.54</ecNumber>
    </alternativeName>
    <alternativeName>
        <fullName evidence="13">Acireductone dioxygenase (Ni(2+)-requiring)</fullName>
        <shortName evidence="13">ARD</shortName>
        <shortName evidence="13">Ni-ARD</shortName>
        <ecNumber evidence="13">1.13.11.53</ecNumber>
    </alternativeName>
</protein>
<keyword evidence="9 13" id="KW-0408">Iron</keyword>